<gene>
    <name evidence="1" type="ORF">AKJ56_00375</name>
</gene>
<keyword evidence="2" id="KW-1185">Reference proteome</keyword>
<name>A0A133VQM8_9EURY</name>
<evidence type="ECO:0000313" key="2">
    <source>
        <dbReference type="Proteomes" id="UP000070175"/>
    </source>
</evidence>
<proteinExistence type="predicted"/>
<dbReference type="AlphaFoldDB" id="A0A133VQM8"/>
<dbReference type="EMBL" id="LHYJ01000003">
    <property type="protein sequence ID" value="KXB08756.1"/>
    <property type="molecule type" value="Genomic_DNA"/>
</dbReference>
<accession>A0A133VQM8</accession>
<protein>
    <submittedName>
        <fullName evidence="1">Uncharacterized protein</fullName>
    </submittedName>
</protein>
<evidence type="ECO:0000313" key="1">
    <source>
        <dbReference type="EMBL" id="KXB08756.1"/>
    </source>
</evidence>
<dbReference type="Proteomes" id="UP000070175">
    <property type="component" value="Unassembled WGS sequence"/>
</dbReference>
<reference evidence="1 2" key="1">
    <citation type="journal article" date="2016" name="Sci. Rep.">
        <title>Metabolic traits of an uncultured archaeal lineage -MSBL1- from brine pools of the Red Sea.</title>
        <authorList>
            <person name="Mwirichia R."/>
            <person name="Alam I."/>
            <person name="Rashid M."/>
            <person name="Vinu M."/>
            <person name="Ba-Alawi W."/>
            <person name="Anthony Kamau A."/>
            <person name="Kamanda Ngugi D."/>
            <person name="Goker M."/>
            <person name="Klenk H.P."/>
            <person name="Bajic V."/>
            <person name="Stingl U."/>
        </authorList>
    </citation>
    <scope>NUCLEOTIDE SEQUENCE [LARGE SCALE GENOMIC DNA]</scope>
    <source>
        <strain evidence="1">SCGC-AAA382N08</strain>
    </source>
</reference>
<sequence length="81" mass="9180">MNIFGRSGFENILDELDWHIDEEGFIQDSNDEEVKCSICGVPLKKDTLSAFFGEEVNVVCDNIECILRAREKLKPEDGGEE</sequence>
<comment type="caution">
    <text evidence="1">The sequence shown here is derived from an EMBL/GenBank/DDBJ whole genome shotgun (WGS) entry which is preliminary data.</text>
</comment>
<organism evidence="1 2">
    <name type="scientific">candidate division MSBL1 archaeon SCGC-AAA382N08</name>
    <dbReference type="NCBI Taxonomy" id="1698285"/>
    <lineage>
        <taxon>Archaea</taxon>
        <taxon>Methanobacteriati</taxon>
        <taxon>Methanobacteriota</taxon>
        <taxon>candidate division MSBL1</taxon>
    </lineage>
</organism>